<evidence type="ECO:0000259" key="8">
    <source>
        <dbReference type="PROSITE" id="PS50885"/>
    </source>
</evidence>
<dbReference type="PROSITE" id="PS50885">
    <property type="entry name" value="HAMP"/>
    <property type="match status" value="1"/>
</dbReference>
<organism evidence="9 10">
    <name type="scientific">Luteibacter jiangsuensis</name>
    <dbReference type="NCBI Taxonomy" id="637577"/>
    <lineage>
        <taxon>Bacteria</taxon>
        <taxon>Pseudomonadati</taxon>
        <taxon>Pseudomonadota</taxon>
        <taxon>Gammaproteobacteria</taxon>
        <taxon>Lysobacterales</taxon>
        <taxon>Rhodanobacteraceae</taxon>
        <taxon>Luteibacter</taxon>
    </lineage>
</organism>
<proteinExistence type="inferred from homology"/>
<dbReference type="InterPro" id="IPR003660">
    <property type="entry name" value="HAMP_dom"/>
</dbReference>
<dbReference type="PRINTS" id="PR00260">
    <property type="entry name" value="CHEMTRNSDUCR"/>
</dbReference>
<accession>A0ABX0Q9T9</accession>
<evidence type="ECO:0000256" key="1">
    <source>
        <dbReference type="ARBA" id="ARBA00022481"/>
    </source>
</evidence>
<keyword evidence="10" id="KW-1185">Reference proteome</keyword>
<dbReference type="Proteomes" id="UP001429601">
    <property type="component" value="Unassembled WGS sequence"/>
</dbReference>
<dbReference type="InterPro" id="IPR004089">
    <property type="entry name" value="MCPsignal_dom"/>
</dbReference>
<evidence type="ECO:0000259" key="7">
    <source>
        <dbReference type="PROSITE" id="PS50111"/>
    </source>
</evidence>
<evidence type="ECO:0000256" key="5">
    <source>
        <dbReference type="SAM" id="Coils"/>
    </source>
</evidence>
<keyword evidence="6" id="KW-0472">Membrane</keyword>
<dbReference type="InterPro" id="IPR004090">
    <property type="entry name" value="Chemotax_Me-accpt_rcpt"/>
</dbReference>
<sequence length="545" mass="57794">MTIKWRIVITMAAALLAAIAVGLTGLAALNRTQASLEAMYNTNLMPIVHVTDVRDDLAEQRNAVNRAMIVGTPESVANAKQRVAAAHDRLDKDWGAYYPALVTSEDERAQAKAFIASRGAAEEQMGLLLEKLGHGDKDGVAYHIQHVAPVLEQAAGQIAALVSVNKGQAKAGFDEAGVREQRTVWVTLAVLLGAALVVLALGWALARAVMRPLLRARDLAHRISQGELNHKLEVTGSDELSHTLRALTAMDEQLTSIVSQVRSNAQQVAYAARDVSAGTDDLSSRTQEQASSLEETAASMEEMTATVRENSEGAATARALTSTLQDEALLGKGVADEAVAAMSEITRTSRNVADIAVLIDEIAFQTNLLALNAAVEAARAGEQGRGFAVVASEVRSLAQRSATAARDIKRLIAEAADRVDGGSVLVGRTGQVLAEIGSSATRVSSIVNNIAAASLQQSAGIEQVNDAVTALDEVTQQNAALVEEASAASKQMSDLAEELMRQVAFFRITGMEADVAPEVRRPAPVPPPAAPRQERVLEEAVWNEF</sequence>
<keyword evidence="5" id="KW-0175">Coiled coil</keyword>
<feature type="domain" description="Methyl-accepting transducer" evidence="7">
    <location>
        <begin position="264"/>
        <end position="493"/>
    </location>
</feature>
<dbReference type="CDD" id="cd11386">
    <property type="entry name" value="MCP_signal"/>
    <property type="match status" value="1"/>
</dbReference>
<evidence type="ECO:0000256" key="4">
    <source>
        <dbReference type="PROSITE-ProRule" id="PRU00284"/>
    </source>
</evidence>
<dbReference type="SMART" id="SM00283">
    <property type="entry name" value="MA"/>
    <property type="match status" value="1"/>
</dbReference>
<dbReference type="EMBL" id="JAAQQR010000010">
    <property type="protein sequence ID" value="NID06591.1"/>
    <property type="molecule type" value="Genomic_DNA"/>
</dbReference>
<dbReference type="Pfam" id="PF00015">
    <property type="entry name" value="MCPsignal"/>
    <property type="match status" value="1"/>
</dbReference>
<keyword evidence="1" id="KW-0488">Methylation</keyword>
<dbReference type="Gene3D" id="1.10.287.950">
    <property type="entry name" value="Methyl-accepting chemotaxis protein"/>
    <property type="match status" value="1"/>
</dbReference>
<dbReference type="RefSeq" id="WP_167129131.1">
    <property type="nucleotide sequence ID" value="NZ_JAAQQR010000010.1"/>
</dbReference>
<dbReference type="InterPro" id="IPR024478">
    <property type="entry name" value="HlyB_4HB_MCP"/>
</dbReference>
<dbReference type="PANTHER" id="PTHR43531">
    <property type="entry name" value="PROTEIN ICFG"/>
    <property type="match status" value="1"/>
</dbReference>
<protein>
    <submittedName>
        <fullName evidence="9">HAMP domain-containing protein</fullName>
    </submittedName>
</protein>
<dbReference type="SMART" id="SM00304">
    <property type="entry name" value="HAMP"/>
    <property type="match status" value="1"/>
</dbReference>
<dbReference type="Pfam" id="PF00672">
    <property type="entry name" value="HAMP"/>
    <property type="match status" value="1"/>
</dbReference>
<dbReference type="PROSITE" id="PS50111">
    <property type="entry name" value="CHEMOTAXIS_TRANSDUC_2"/>
    <property type="match status" value="1"/>
</dbReference>
<keyword evidence="2 4" id="KW-0807">Transducer</keyword>
<feature type="transmembrane region" description="Helical" evidence="6">
    <location>
        <begin position="184"/>
        <end position="206"/>
    </location>
</feature>
<evidence type="ECO:0000313" key="9">
    <source>
        <dbReference type="EMBL" id="NID06591.1"/>
    </source>
</evidence>
<dbReference type="SUPFAM" id="SSF58104">
    <property type="entry name" value="Methyl-accepting chemotaxis protein (MCP) signaling domain"/>
    <property type="match status" value="1"/>
</dbReference>
<feature type="domain" description="HAMP" evidence="8">
    <location>
        <begin position="207"/>
        <end position="259"/>
    </location>
</feature>
<keyword evidence="6" id="KW-0812">Transmembrane</keyword>
<dbReference type="CDD" id="cd06225">
    <property type="entry name" value="HAMP"/>
    <property type="match status" value="1"/>
</dbReference>
<evidence type="ECO:0000256" key="2">
    <source>
        <dbReference type="ARBA" id="ARBA00023224"/>
    </source>
</evidence>
<name>A0ABX0Q9T9_9GAMM</name>
<evidence type="ECO:0000313" key="10">
    <source>
        <dbReference type="Proteomes" id="UP001429601"/>
    </source>
</evidence>
<evidence type="ECO:0000256" key="6">
    <source>
        <dbReference type="SAM" id="Phobius"/>
    </source>
</evidence>
<dbReference type="InterPro" id="IPR051310">
    <property type="entry name" value="MCP_chemotaxis"/>
</dbReference>
<gene>
    <name evidence="9" type="ORF">HBF26_16975</name>
</gene>
<evidence type="ECO:0000256" key="3">
    <source>
        <dbReference type="ARBA" id="ARBA00029447"/>
    </source>
</evidence>
<comment type="similarity">
    <text evidence="3">Belongs to the methyl-accepting chemotaxis (MCP) protein family.</text>
</comment>
<comment type="caution">
    <text evidence="9">The sequence shown here is derived from an EMBL/GenBank/DDBJ whole genome shotgun (WGS) entry which is preliminary data.</text>
</comment>
<feature type="coiled-coil region" evidence="5">
    <location>
        <begin position="471"/>
        <end position="502"/>
    </location>
</feature>
<dbReference type="PANTHER" id="PTHR43531:SF14">
    <property type="entry name" value="METHYL-ACCEPTING CHEMOTAXIS PROTEIN I-RELATED"/>
    <property type="match status" value="1"/>
</dbReference>
<reference evidence="9 10" key="1">
    <citation type="journal article" date="2011" name="Curr. Microbiol.">
        <title>Luteibacter jiangsuensis sp. nov.: a methamidophos-degrading bacterium isolated from a methamidophos-manufacturing factory.</title>
        <authorList>
            <person name="Wang L."/>
            <person name="Wang G.L."/>
            <person name="Li S.P."/>
            <person name="Jiang J.D."/>
        </authorList>
    </citation>
    <scope>NUCLEOTIDE SEQUENCE [LARGE SCALE GENOMIC DNA]</scope>
    <source>
        <strain evidence="9 10">CGMCC 1.10133</strain>
    </source>
</reference>
<dbReference type="Pfam" id="PF12729">
    <property type="entry name" value="4HB_MCP_1"/>
    <property type="match status" value="1"/>
</dbReference>
<keyword evidence="6" id="KW-1133">Transmembrane helix</keyword>